<dbReference type="RefSeq" id="WP_072606677.1">
    <property type="nucleotide sequence ID" value="NZ_CP018171.1"/>
</dbReference>
<reference evidence="3" key="1">
    <citation type="submission" date="2016-11" db="EMBL/GenBank/DDBJ databases">
        <title>Mesorhizobium oceanicum sp. nov., isolated from deep seawater in South China Sea.</title>
        <authorList>
            <person name="Fu G.-Y."/>
        </authorList>
    </citation>
    <scope>NUCLEOTIDE SEQUENCE [LARGE SCALE GENOMIC DNA]</scope>
    <source>
        <strain evidence="3">B7</strain>
    </source>
</reference>
<organism evidence="2 3">
    <name type="scientific">Aquibium oceanicum</name>
    <dbReference type="NCBI Taxonomy" id="1670800"/>
    <lineage>
        <taxon>Bacteria</taxon>
        <taxon>Pseudomonadati</taxon>
        <taxon>Pseudomonadota</taxon>
        <taxon>Alphaproteobacteria</taxon>
        <taxon>Hyphomicrobiales</taxon>
        <taxon>Phyllobacteriaceae</taxon>
        <taxon>Aquibium</taxon>
    </lineage>
</organism>
<dbReference type="PANTHER" id="PTHR36173:SF2">
    <property type="entry name" value="RIBONUCLEASE VAPC16"/>
    <property type="match status" value="1"/>
</dbReference>
<dbReference type="InterPro" id="IPR052919">
    <property type="entry name" value="TA_system_RNase"/>
</dbReference>
<dbReference type="OrthoDB" id="9798990at2"/>
<accession>A0A1L3SUW2</accession>
<gene>
    <name evidence="2" type="ORF">BSQ44_18895</name>
</gene>
<evidence type="ECO:0000313" key="3">
    <source>
        <dbReference type="Proteomes" id="UP000182840"/>
    </source>
</evidence>
<protein>
    <submittedName>
        <fullName evidence="2">PIN domain-containing protein</fullName>
    </submittedName>
</protein>
<keyword evidence="3" id="KW-1185">Reference proteome</keyword>
<dbReference type="InterPro" id="IPR041705">
    <property type="entry name" value="PIN_Sll0205"/>
</dbReference>
<dbReference type="InterPro" id="IPR029060">
    <property type="entry name" value="PIN-like_dom_sf"/>
</dbReference>
<dbReference type="EMBL" id="CP018171">
    <property type="protein sequence ID" value="APH73206.1"/>
    <property type="molecule type" value="Genomic_DNA"/>
</dbReference>
<dbReference type="STRING" id="1670800.BSQ44_18895"/>
<dbReference type="SUPFAM" id="SSF88723">
    <property type="entry name" value="PIN domain-like"/>
    <property type="match status" value="1"/>
</dbReference>
<dbReference type="Gene3D" id="3.40.50.1010">
    <property type="entry name" value="5'-nuclease"/>
    <property type="match status" value="1"/>
</dbReference>
<dbReference type="Pfam" id="PF01850">
    <property type="entry name" value="PIN"/>
    <property type="match status" value="1"/>
</dbReference>
<evidence type="ECO:0000313" key="2">
    <source>
        <dbReference type="EMBL" id="APH73206.1"/>
    </source>
</evidence>
<dbReference type="KEGG" id="meso:BSQ44_18895"/>
<feature type="domain" description="PIN" evidence="1">
    <location>
        <begin position="5"/>
        <end position="119"/>
    </location>
</feature>
<name>A0A1L3SUW2_9HYPH</name>
<dbReference type="PANTHER" id="PTHR36173">
    <property type="entry name" value="RIBONUCLEASE VAPC16-RELATED"/>
    <property type="match status" value="1"/>
</dbReference>
<dbReference type="AlphaFoldDB" id="A0A1L3SUW2"/>
<dbReference type="CDD" id="cd09872">
    <property type="entry name" value="PIN_Sll0205-like"/>
    <property type="match status" value="1"/>
</dbReference>
<evidence type="ECO:0000259" key="1">
    <source>
        <dbReference type="Pfam" id="PF01850"/>
    </source>
</evidence>
<dbReference type="Proteomes" id="UP000182840">
    <property type="component" value="Chromosome"/>
</dbReference>
<dbReference type="InterPro" id="IPR002716">
    <property type="entry name" value="PIN_dom"/>
</dbReference>
<sequence length="124" mass="13762">MSEAYLADTHILLWSLADDPRLNDVHRAILGSHAVVYASAASVWEISIKKALGKLEAPDNLPDLLPRMRFRPLPISIEHAAAVARLPRFHGDPFDRLLVAQARLEDLTLLTVDTLLASYDVRTA</sequence>
<proteinExistence type="predicted"/>